<comment type="catalytic activity">
    <reaction evidence="1 8">
        <text>Cleavage of hydrophobic, N-terminal signal or leader sequences from secreted and periplasmic proteins.</text>
        <dbReference type="EC" id="3.4.21.89"/>
    </reaction>
</comment>
<evidence type="ECO:0000256" key="7">
    <source>
        <dbReference type="PIRSR" id="PIRSR600223-1"/>
    </source>
</evidence>
<dbReference type="AlphaFoldDB" id="A0AAQ3WBG5"/>
<dbReference type="SUPFAM" id="SSF51306">
    <property type="entry name" value="LexA/Signal peptidase"/>
    <property type="match status" value="1"/>
</dbReference>
<evidence type="ECO:0000256" key="8">
    <source>
        <dbReference type="RuleBase" id="RU003993"/>
    </source>
</evidence>
<dbReference type="CDD" id="cd06530">
    <property type="entry name" value="S26_SPase_I"/>
    <property type="match status" value="1"/>
</dbReference>
<evidence type="ECO:0000256" key="3">
    <source>
        <dbReference type="ARBA" id="ARBA00009370"/>
    </source>
</evidence>
<dbReference type="InterPro" id="IPR019758">
    <property type="entry name" value="Pept_S26A_signal_pept_1_CS"/>
</dbReference>
<dbReference type="PRINTS" id="PR00727">
    <property type="entry name" value="LEADERPTASE"/>
</dbReference>
<dbReference type="PROSITE" id="PS00760">
    <property type="entry name" value="SPASE_I_2"/>
    <property type="match status" value="1"/>
</dbReference>
<evidence type="ECO:0000256" key="9">
    <source>
        <dbReference type="RuleBase" id="RU362042"/>
    </source>
</evidence>
<evidence type="ECO:0000256" key="1">
    <source>
        <dbReference type="ARBA" id="ARBA00000677"/>
    </source>
</evidence>
<dbReference type="PANTHER" id="PTHR43390">
    <property type="entry name" value="SIGNAL PEPTIDASE I"/>
    <property type="match status" value="1"/>
</dbReference>
<dbReference type="InterPro" id="IPR019533">
    <property type="entry name" value="Peptidase_S26"/>
</dbReference>
<dbReference type="EC" id="3.4.21.89" evidence="4 8"/>
<keyword evidence="5 8" id="KW-0645">Protease</keyword>
<name>A0AAQ3WBG5_9ENTE</name>
<protein>
    <recommendedName>
        <fullName evidence="4 8">Signal peptidase I</fullName>
        <ecNumber evidence="4 8">3.4.21.89</ecNumber>
    </recommendedName>
</protein>
<dbReference type="GO" id="GO:0006465">
    <property type="term" value="P:signal peptide processing"/>
    <property type="evidence" value="ECO:0007669"/>
    <property type="project" value="InterPro"/>
</dbReference>
<dbReference type="PROSITE" id="PS00761">
    <property type="entry name" value="SPASE_I_3"/>
    <property type="match status" value="1"/>
</dbReference>
<evidence type="ECO:0000313" key="11">
    <source>
        <dbReference type="EMBL" id="WYK01552.1"/>
    </source>
</evidence>
<feature type="active site" evidence="7">
    <location>
        <position position="55"/>
    </location>
</feature>
<evidence type="ECO:0000256" key="4">
    <source>
        <dbReference type="ARBA" id="ARBA00013208"/>
    </source>
</evidence>
<feature type="active site" evidence="7">
    <location>
        <position position="94"/>
    </location>
</feature>
<keyword evidence="12" id="KW-1185">Reference proteome</keyword>
<dbReference type="Gene3D" id="2.10.109.10">
    <property type="entry name" value="Umud Fragment, subunit A"/>
    <property type="match status" value="1"/>
</dbReference>
<evidence type="ECO:0000313" key="12">
    <source>
        <dbReference type="Proteomes" id="UP000194948"/>
    </source>
</evidence>
<gene>
    <name evidence="11" type="ORF">A5821_002689</name>
</gene>
<proteinExistence type="inferred from homology"/>
<dbReference type="RefSeq" id="WP_086315247.1">
    <property type="nucleotide sequence ID" value="NZ_CP147244.1"/>
</dbReference>
<dbReference type="GO" id="GO:0009003">
    <property type="term" value="F:signal peptidase activity"/>
    <property type="evidence" value="ECO:0007669"/>
    <property type="project" value="UniProtKB-EC"/>
</dbReference>
<organism evidence="11 12">
    <name type="scientific">Candidatus Enterococcus palustris</name>
    <dbReference type="NCBI Taxonomy" id="1834189"/>
    <lineage>
        <taxon>Bacteria</taxon>
        <taxon>Bacillati</taxon>
        <taxon>Bacillota</taxon>
        <taxon>Bacilli</taxon>
        <taxon>Lactobacillales</taxon>
        <taxon>Enterococcaceae</taxon>
        <taxon>Enterococcus</taxon>
    </lineage>
</organism>
<sequence length="205" mass="23665">MKKSKKIRSKQMEEKEIRYNRIFHQVVTTVFFLLFALCCLLFLIHIKTHVVDGQSMAPTFENGDRIFVQKSQDPKRNEIITFEPKDKPGDSFVKRVIGMPGDMIWLENNKLFLNYRLSETDGYLTDGLNKLAMDLPDGTLKINISMSVMSQLTGLNKIPKNCYFVLGDNSKHSTDSRVFGLVEKNQIEGVVKYRYFPLHKMGFVS</sequence>
<dbReference type="GO" id="GO:0004252">
    <property type="term" value="F:serine-type endopeptidase activity"/>
    <property type="evidence" value="ECO:0007669"/>
    <property type="project" value="InterPro"/>
</dbReference>
<reference evidence="12" key="1">
    <citation type="submission" date="2017-05" db="EMBL/GenBank/DDBJ databases">
        <title>The Genome Sequence of EEnterococcus faecalis 9F2_4866.</title>
        <authorList>
            <consortium name="The Broad Institute Genomics Platform"/>
            <consortium name="The Broad Institute Genomic Center for Infectious Diseases"/>
            <person name="Earl A."/>
            <person name="Manson A."/>
            <person name="Schwartman J."/>
            <person name="Gilmore M."/>
            <person name="Abouelleil A."/>
            <person name="Cao P."/>
            <person name="Chapman S."/>
            <person name="Cusick C."/>
            <person name="Shea T."/>
            <person name="Young S."/>
            <person name="Neafsey D."/>
            <person name="Nusbaum C."/>
            <person name="Birren B."/>
        </authorList>
    </citation>
    <scope>NUCLEOTIDE SEQUENCE [LARGE SCALE GENOMIC DNA]</scope>
    <source>
        <strain evidence="12">7F3_DIV0205</strain>
    </source>
</reference>
<keyword evidence="8" id="KW-0472">Membrane</keyword>
<dbReference type="InterPro" id="IPR019757">
    <property type="entry name" value="Pept_S26A_signal_pept_1_Lys-AS"/>
</dbReference>
<comment type="similarity">
    <text evidence="3 9">Belongs to the peptidase S26 family.</text>
</comment>
<keyword evidence="8" id="KW-1133">Transmembrane helix</keyword>
<dbReference type="InterPro" id="IPR019756">
    <property type="entry name" value="Pept_S26A_signal_pept_1_Ser-AS"/>
</dbReference>
<evidence type="ECO:0000256" key="5">
    <source>
        <dbReference type="ARBA" id="ARBA00022670"/>
    </source>
</evidence>
<dbReference type="EMBL" id="CP147244">
    <property type="protein sequence ID" value="WYK01552.1"/>
    <property type="molecule type" value="Genomic_DNA"/>
</dbReference>
<keyword evidence="6 8" id="KW-0378">Hydrolase</keyword>
<reference evidence="11 12" key="2">
    <citation type="submission" date="2024-03" db="EMBL/GenBank/DDBJ databases">
        <title>The Genome Sequence of Enterococcus sp. DIV0205d.</title>
        <authorList>
            <consortium name="The Broad Institute Genomics Platform"/>
            <consortium name="The Broad Institute Microbial Omics Core"/>
            <consortium name="The Broad Institute Genomic Center for Infectious Diseases"/>
            <person name="Earl A."/>
            <person name="Manson A."/>
            <person name="Gilmore M."/>
            <person name="Schwartman J."/>
            <person name="Shea T."/>
            <person name="Abouelleil A."/>
            <person name="Cao P."/>
            <person name="Chapman S."/>
            <person name="Cusick C."/>
            <person name="Young S."/>
            <person name="Neafsey D."/>
            <person name="Nusbaum C."/>
            <person name="Birren B."/>
        </authorList>
    </citation>
    <scope>NUCLEOTIDE SEQUENCE [LARGE SCALE GENOMIC DNA]</scope>
    <source>
        <strain evidence="11 12">7F3_DIV0205</strain>
    </source>
</reference>
<dbReference type="Proteomes" id="UP000194948">
    <property type="component" value="Chromosome"/>
</dbReference>
<dbReference type="GO" id="GO:0005886">
    <property type="term" value="C:plasma membrane"/>
    <property type="evidence" value="ECO:0007669"/>
    <property type="project" value="UniProtKB-SubCell"/>
</dbReference>
<dbReference type="PANTHER" id="PTHR43390:SF1">
    <property type="entry name" value="CHLOROPLAST PROCESSING PEPTIDASE"/>
    <property type="match status" value="1"/>
</dbReference>
<dbReference type="InterPro" id="IPR036286">
    <property type="entry name" value="LexA/Signal_pep-like_sf"/>
</dbReference>
<dbReference type="NCBIfam" id="TIGR02227">
    <property type="entry name" value="sigpep_I_bact"/>
    <property type="match status" value="1"/>
</dbReference>
<keyword evidence="8" id="KW-0812">Transmembrane</keyword>
<dbReference type="InterPro" id="IPR000223">
    <property type="entry name" value="Pept_S26A_signal_pept_1"/>
</dbReference>
<accession>A0AAQ3WBG5</accession>
<feature type="transmembrane region" description="Helical" evidence="8">
    <location>
        <begin position="21"/>
        <end position="46"/>
    </location>
</feature>
<evidence type="ECO:0000256" key="2">
    <source>
        <dbReference type="ARBA" id="ARBA00004401"/>
    </source>
</evidence>
<dbReference type="Pfam" id="PF10502">
    <property type="entry name" value="Peptidase_S26"/>
    <property type="match status" value="1"/>
</dbReference>
<comment type="subcellular location">
    <subcellularLocation>
        <location evidence="2">Cell membrane</location>
        <topology evidence="2">Single-pass type II membrane protein</topology>
    </subcellularLocation>
    <subcellularLocation>
        <location evidence="9">Membrane</location>
        <topology evidence="9">Single-pass type II membrane protein</topology>
    </subcellularLocation>
</comment>
<dbReference type="PROSITE" id="PS00501">
    <property type="entry name" value="SPASE_I_1"/>
    <property type="match status" value="1"/>
</dbReference>
<evidence type="ECO:0000259" key="10">
    <source>
        <dbReference type="Pfam" id="PF10502"/>
    </source>
</evidence>
<feature type="domain" description="Peptidase S26" evidence="10">
    <location>
        <begin position="27"/>
        <end position="196"/>
    </location>
</feature>
<evidence type="ECO:0000256" key="6">
    <source>
        <dbReference type="ARBA" id="ARBA00022801"/>
    </source>
</evidence>